<gene>
    <name evidence="1" type="ORF">SAMN04488556_1436</name>
</gene>
<reference evidence="2" key="1">
    <citation type="submission" date="2016-10" db="EMBL/GenBank/DDBJ databases">
        <authorList>
            <person name="Varghese N."/>
            <person name="Submissions S."/>
        </authorList>
    </citation>
    <scope>NUCLEOTIDE SEQUENCE [LARGE SCALE GENOMIC DNA]</scope>
    <source>
        <strain evidence="2">DSM 22427</strain>
    </source>
</reference>
<protein>
    <submittedName>
        <fullName evidence="1">Uncharacterized protein</fullName>
    </submittedName>
</protein>
<evidence type="ECO:0000313" key="1">
    <source>
        <dbReference type="EMBL" id="SFS54482.1"/>
    </source>
</evidence>
<organism evidence="1 2">
    <name type="scientific">Halostagnicola kamekurae</name>
    <dbReference type="NCBI Taxonomy" id="619731"/>
    <lineage>
        <taxon>Archaea</taxon>
        <taxon>Methanobacteriati</taxon>
        <taxon>Methanobacteriota</taxon>
        <taxon>Stenosarchaea group</taxon>
        <taxon>Halobacteria</taxon>
        <taxon>Halobacteriales</taxon>
        <taxon>Natrialbaceae</taxon>
        <taxon>Halostagnicola</taxon>
    </lineage>
</organism>
<evidence type="ECO:0000313" key="2">
    <source>
        <dbReference type="Proteomes" id="UP000199199"/>
    </source>
</evidence>
<dbReference type="Proteomes" id="UP000199199">
    <property type="component" value="Unassembled WGS sequence"/>
</dbReference>
<accession>A0A1I6QQ20</accession>
<dbReference type="EMBL" id="FOZS01000001">
    <property type="protein sequence ID" value="SFS54482.1"/>
    <property type="molecule type" value="Genomic_DNA"/>
</dbReference>
<proteinExistence type="predicted"/>
<name>A0A1I6QQ20_9EURY</name>
<keyword evidence="2" id="KW-1185">Reference proteome</keyword>
<sequence>MGMNSGEMASSTVLTQDIKGMYTPRCLIPRMSDMPNKSAIVSIETLQPMILHNSVESEIVMMTTTTTADELTNQDSEEYPTNYLSVTTHYGIV</sequence>
<dbReference type="AlphaFoldDB" id="A0A1I6QQ20"/>